<dbReference type="Pfam" id="PF00171">
    <property type="entry name" value="Aldedh"/>
    <property type="match status" value="1"/>
</dbReference>
<dbReference type="GO" id="GO:0016620">
    <property type="term" value="F:oxidoreductase activity, acting on the aldehyde or oxo group of donors, NAD or NADP as acceptor"/>
    <property type="evidence" value="ECO:0007669"/>
    <property type="project" value="InterPro"/>
</dbReference>
<dbReference type="Gene3D" id="3.10.129.10">
    <property type="entry name" value="Hotdog Thioesterase"/>
    <property type="match status" value="1"/>
</dbReference>
<organism evidence="3">
    <name type="scientific">Cyprideis torosa</name>
    <dbReference type="NCBI Taxonomy" id="163714"/>
    <lineage>
        <taxon>Eukaryota</taxon>
        <taxon>Metazoa</taxon>
        <taxon>Ecdysozoa</taxon>
        <taxon>Arthropoda</taxon>
        <taxon>Crustacea</taxon>
        <taxon>Oligostraca</taxon>
        <taxon>Ostracoda</taxon>
        <taxon>Podocopa</taxon>
        <taxon>Podocopida</taxon>
        <taxon>Cytherocopina</taxon>
        <taxon>Cytheroidea</taxon>
        <taxon>Cytherideidae</taxon>
        <taxon>Cyprideis</taxon>
    </lineage>
</organism>
<gene>
    <name evidence="3" type="ORF">CTOB1V02_LOCUS14159</name>
</gene>
<dbReference type="GO" id="GO:0018812">
    <property type="term" value="F:3-hydroxyacyl-CoA dehydratase activity"/>
    <property type="evidence" value="ECO:0007669"/>
    <property type="project" value="UniProtKB-ARBA"/>
</dbReference>
<protein>
    <submittedName>
        <fullName evidence="3">Uncharacterized protein</fullName>
    </submittedName>
</protein>
<evidence type="ECO:0000259" key="1">
    <source>
        <dbReference type="Pfam" id="PF00171"/>
    </source>
</evidence>
<dbReference type="OrthoDB" id="310895at2759"/>
<dbReference type="InterPro" id="IPR002539">
    <property type="entry name" value="MaoC-like_dom"/>
</dbReference>
<dbReference type="InterPro" id="IPR016163">
    <property type="entry name" value="Ald_DH_C"/>
</dbReference>
<reference evidence="3" key="1">
    <citation type="submission" date="2020-11" db="EMBL/GenBank/DDBJ databases">
        <authorList>
            <person name="Tran Van P."/>
        </authorList>
    </citation>
    <scope>NUCLEOTIDE SEQUENCE</scope>
</reference>
<evidence type="ECO:0000313" key="3">
    <source>
        <dbReference type="EMBL" id="CAD7236344.1"/>
    </source>
</evidence>
<name>A0A7R8WSF9_9CRUS</name>
<dbReference type="InterPro" id="IPR016161">
    <property type="entry name" value="Ald_DH/histidinol_DH"/>
</dbReference>
<dbReference type="AlphaFoldDB" id="A0A7R8WSF9"/>
<dbReference type="PANTHER" id="PTHR43111:SF1">
    <property type="entry name" value="ALDEHYDE DEHYDROGENASE B-RELATED"/>
    <property type="match status" value="1"/>
</dbReference>
<dbReference type="InterPro" id="IPR029069">
    <property type="entry name" value="HotDog_dom_sf"/>
</dbReference>
<feature type="domain" description="Aldehyde dehydrogenase" evidence="1">
    <location>
        <begin position="2"/>
        <end position="201"/>
    </location>
</feature>
<dbReference type="SUPFAM" id="SSF53720">
    <property type="entry name" value="ALDH-like"/>
    <property type="match status" value="1"/>
</dbReference>
<dbReference type="PANTHER" id="PTHR43111">
    <property type="entry name" value="ALDEHYDE DEHYDROGENASE B-RELATED"/>
    <property type="match status" value="1"/>
</dbReference>
<proteinExistence type="predicted"/>
<dbReference type="InterPro" id="IPR015590">
    <property type="entry name" value="Aldehyde_DH_dom"/>
</dbReference>
<accession>A0A7R8WSF9</accession>
<feature type="domain" description="MaoC-like" evidence="2">
    <location>
        <begin position="240"/>
        <end position="345"/>
    </location>
</feature>
<dbReference type="Gene3D" id="3.40.309.10">
    <property type="entry name" value="Aldehyde Dehydrogenase, Chain A, domain 2"/>
    <property type="match status" value="1"/>
</dbReference>
<dbReference type="SUPFAM" id="SSF54637">
    <property type="entry name" value="Thioesterase/thiol ester dehydrase-isomerase"/>
    <property type="match status" value="1"/>
</dbReference>
<sequence length="382" mass="41779">MVPEHLMEDVQIALGQRLAKTTIGDPQQEGIRMGSLATKIQVDRVRESVEKLAAEQEIVYGDLDNFEVAGVDKKAGAFFSPILFRNNNPFKNTSVHNIEAFGPVSSLMPYKTIEEAVELTAMGKGSLVTSIVTADDKLATDFVVNAAHTNGRILVLNEKCARESTGHGSPMPMLTHGGPGRAGGGEEMGGKRGVLHYLQRTAIQGHPDTITKITQQYQPGASRPEANPHVFRQHFEELNVGDTVYTHKHTVTDADIASFAQVSGDNFYAHVDATSLEGTIFEGKVAHGYYILSKAAGMFVDPKKGPVLLNYGIDNCRFTKPVYPGMTIGVKFTVKEKIDQEKRSEDDIAKGIVKFNVDVYDEENETVALATILTMVKKLEQN</sequence>
<dbReference type="Pfam" id="PF01575">
    <property type="entry name" value="MaoC_dehydratas"/>
    <property type="match status" value="1"/>
</dbReference>
<evidence type="ECO:0000259" key="2">
    <source>
        <dbReference type="Pfam" id="PF01575"/>
    </source>
</evidence>
<dbReference type="EMBL" id="OB678389">
    <property type="protein sequence ID" value="CAD7236344.1"/>
    <property type="molecule type" value="Genomic_DNA"/>
</dbReference>